<dbReference type="EMBL" id="LT963352">
    <property type="protein sequence ID" value="SOR76532.1"/>
    <property type="molecule type" value="Genomic_DNA"/>
</dbReference>
<dbReference type="AlphaFoldDB" id="A0A2N9AZQ5"/>
<evidence type="ECO:0000313" key="3">
    <source>
        <dbReference type="EMBL" id="SOR84494.1"/>
    </source>
</evidence>
<sequence>MQVTVLTDGIRCKVKPTSLHTDLARRTGYLLASLGDAEWEADPRTSCTARNGHASPTERPRSGDTDLRTPDDVRTRAAELESRVPPVTPSRVTVA</sequence>
<name>A0A2N9AZQ5_STRCX</name>
<reference evidence="2" key="1">
    <citation type="submission" date="2017-11" db="EMBL/GenBank/DDBJ databases">
        <authorList>
            <person name="Han C.G."/>
        </authorList>
    </citation>
    <scope>NUCLEOTIDE SEQUENCE [LARGE SCALE GENOMIC DNA]</scope>
    <source>
        <strain evidence="2">NRRL3882</strain>
    </source>
</reference>
<dbReference type="RefSeq" id="WP_010049028.1">
    <property type="nucleotide sequence ID" value="NZ_LT962942.1"/>
</dbReference>
<gene>
    <name evidence="2" type="ORF">SCNRRL3882_0016</name>
    <name evidence="3" type="ORF">SCNRRL3882_7939</name>
</gene>
<proteinExistence type="predicted"/>
<accession>A0A2N9AZQ5</accession>
<evidence type="ECO:0000313" key="4">
    <source>
        <dbReference type="Proteomes" id="UP000235464"/>
    </source>
</evidence>
<feature type="region of interest" description="Disordered" evidence="1">
    <location>
        <begin position="39"/>
        <end position="95"/>
    </location>
</feature>
<reference evidence="4" key="2">
    <citation type="submission" date="2017-11" db="EMBL/GenBank/DDBJ databases">
        <authorList>
            <person name="Wibberg D."/>
        </authorList>
    </citation>
    <scope>NUCLEOTIDE SEQUENCE [LARGE SCALE GENOMIC DNA]</scope>
</reference>
<feature type="compositionally biased region" description="Low complexity" evidence="1">
    <location>
        <begin position="83"/>
        <end position="95"/>
    </location>
</feature>
<organism evidence="2 4">
    <name type="scientific">Streptomyces chartreusis NRRL 3882</name>
    <dbReference type="NCBI Taxonomy" id="1079985"/>
    <lineage>
        <taxon>Bacteria</taxon>
        <taxon>Bacillati</taxon>
        <taxon>Actinomycetota</taxon>
        <taxon>Actinomycetes</taxon>
        <taxon>Kitasatosporales</taxon>
        <taxon>Streptomycetaceae</taxon>
        <taxon>Streptomyces</taxon>
    </lineage>
</organism>
<protein>
    <submittedName>
        <fullName evidence="2">Uncharacterized protein</fullName>
    </submittedName>
</protein>
<evidence type="ECO:0000313" key="2">
    <source>
        <dbReference type="EMBL" id="SOR76532.1"/>
    </source>
</evidence>
<dbReference type="Proteomes" id="UP000235464">
    <property type="component" value="Chromosome I"/>
</dbReference>
<dbReference type="EMBL" id="LT963352">
    <property type="protein sequence ID" value="SOR84494.1"/>
    <property type="molecule type" value="Genomic_DNA"/>
</dbReference>
<evidence type="ECO:0000256" key="1">
    <source>
        <dbReference type="SAM" id="MobiDB-lite"/>
    </source>
</evidence>
<feature type="compositionally biased region" description="Basic and acidic residues" evidence="1">
    <location>
        <begin position="56"/>
        <end position="82"/>
    </location>
</feature>
<keyword evidence="4" id="KW-1185">Reference proteome</keyword>